<dbReference type="RefSeq" id="WP_229533314.1">
    <property type="nucleotide sequence ID" value="NZ_JAJHJB010000001.1"/>
</dbReference>
<dbReference type="EMBL" id="JAJHJB010000001">
    <property type="protein sequence ID" value="MCC5463765.1"/>
    <property type="molecule type" value="Genomic_DNA"/>
</dbReference>
<evidence type="ECO:0000256" key="1">
    <source>
        <dbReference type="SAM" id="Phobius"/>
    </source>
</evidence>
<feature type="transmembrane region" description="Helical" evidence="1">
    <location>
        <begin position="205"/>
        <end position="225"/>
    </location>
</feature>
<evidence type="ECO:0008006" key="4">
    <source>
        <dbReference type="Google" id="ProtNLM"/>
    </source>
</evidence>
<keyword evidence="3" id="KW-1185">Reference proteome</keyword>
<evidence type="ECO:0000313" key="3">
    <source>
        <dbReference type="Proteomes" id="UP001165492"/>
    </source>
</evidence>
<keyword evidence="1" id="KW-1133">Transmembrane helix</keyword>
<evidence type="ECO:0000313" key="2">
    <source>
        <dbReference type="EMBL" id="MCC5463765.1"/>
    </source>
</evidence>
<comment type="caution">
    <text evidence="2">The sequence shown here is derived from an EMBL/GenBank/DDBJ whole genome shotgun (WGS) entry which is preliminary data.</text>
</comment>
<feature type="transmembrane region" description="Helical" evidence="1">
    <location>
        <begin position="29"/>
        <end position="52"/>
    </location>
</feature>
<reference evidence="2" key="1">
    <citation type="submission" date="2021-11" db="EMBL/GenBank/DDBJ databases">
        <title>Description of a new species Pelosinus isolated from the bottom sediments of Lake Baikal.</title>
        <authorList>
            <person name="Zakharyuk A."/>
        </authorList>
    </citation>
    <scope>NUCLEOTIDE SEQUENCE</scope>
    <source>
        <strain evidence="2">Bkl1</strain>
    </source>
</reference>
<dbReference type="Proteomes" id="UP001165492">
    <property type="component" value="Unassembled WGS sequence"/>
</dbReference>
<name>A0ABS8HL35_9FIRM</name>
<feature type="transmembrane region" description="Helical" evidence="1">
    <location>
        <begin position="114"/>
        <end position="147"/>
    </location>
</feature>
<gene>
    <name evidence="2" type="ORF">LMF89_00125</name>
</gene>
<keyword evidence="1" id="KW-0812">Transmembrane</keyword>
<proteinExistence type="predicted"/>
<protein>
    <recommendedName>
        <fullName evidence="4">Glycerophosphoryl diester phosphodiesterase membrane domain-containing protein</fullName>
    </recommendedName>
</protein>
<feature type="transmembrane region" description="Helical" evidence="1">
    <location>
        <begin position="64"/>
        <end position="85"/>
    </location>
</feature>
<keyword evidence="1" id="KW-0472">Membrane</keyword>
<accession>A0ABS8HL35</accession>
<organism evidence="2 3">
    <name type="scientific">Pelosinus baikalensis</name>
    <dbReference type="NCBI Taxonomy" id="2892015"/>
    <lineage>
        <taxon>Bacteria</taxon>
        <taxon>Bacillati</taxon>
        <taxon>Bacillota</taxon>
        <taxon>Negativicutes</taxon>
        <taxon>Selenomonadales</taxon>
        <taxon>Sporomusaceae</taxon>
        <taxon>Pelosinus</taxon>
    </lineage>
</organism>
<sequence>MLKAIQEREFSFSDVVAKGWLIYSQQFKAIVMITLIVYIPINIILYMVVGYMNSFQDFMNVIKILEGLFGVIAMMGIAVVVDHAIQNNDNLPISWGAALGKAFSRWGSCLTTSILGGIIILGLTFLLIIPGVIWSIYYIFIVQIVALRELGGKTALNYSKSLVKGRWWKTFGIVFVLASINGGIGLGIGYLSTSLPGSISIITDTLIDIIAAFYTVATTILFLNLDYVSVEPRKTEITLDL</sequence>
<feature type="transmembrane region" description="Helical" evidence="1">
    <location>
        <begin position="168"/>
        <end position="193"/>
    </location>
</feature>